<dbReference type="OrthoDB" id="11397at2157"/>
<organism evidence="3 4">
    <name type="scientific">Halorarum salinum</name>
    <dbReference type="NCBI Taxonomy" id="2743089"/>
    <lineage>
        <taxon>Archaea</taxon>
        <taxon>Methanobacteriati</taxon>
        <taxon>Methanobacteriota</taxon>
        <taxon>Stenosarchaea group</taxon>
        <taxon>Halobacteria</taxon>
        <taxon>Halobacteriales</taxon>
        <taxon>Haloferacaceae</taxon>
        <taxon>Halorarum</taxon>
    </lineage>
</organism>
<feature type="region of interest" description="Disordered" evidence="1">
    <location>
        <begin position="1"/>
        <end position="23"/>
    </location>
</feature>
<evidence type="ECO:0000313" key="3">
    <source>
        <dbReference type="EMBL" id="QLG63205.1"/>
    </source>
</evidence>
<dbReference type="AlphaFoldDB" id="A0A7D5QM42"/>
<dbReference type="GeneID" id="56039049"/>
<dbReference type="EMBL" id="CP058579">
    <property type="protein sequence ID" value="QLG63205.1"/>
    <property type="molecule type" value="Genomic_DNA"/>
</dbReference>
<dbReference type="Proteomes" id="UP000509626">
    <property type="component" value="Chromosome"/>
</dbReference>
<evidence type="ECO:0000313" key="4">
    <source>
        <dbReference type="Proteomes" id="UP000509626"/>
    </source>
</evidence>
<dbReference type="InterPro" id="IPR001623">
    <property type="entry name" value="DnaJ_domain"/>
</dbReference>
<keyword evidence="4" id="KW-1185">Reference proteome</keyword>
<evidence type="ECO:0000256" key="1">
    <source>
        <dbReference type="SAM" id="MobiDB-lite"/>
    </source>
</evidence>
<dbReference type="InterPro" id="IPR036869">
    <property type="entry name" value="J_dom_sf"/>
</dbReference>
<dbReference type="RefSeq" id="WP_179269790.1">
    <property type="nucleotide sequence ID" value="NZ_CP058579.1"/>
</dbReference>
<feature type="region of interest" description="Disordered" evidence="1">
    <location>
        <begin position="52"/>
        <end position="71"/>
    </location>
</feature>
<dbReference type="SUPFAM" id="SSF46565">
    <property type="entry name" value="Chaperone J-domain"/>
    <property type="match status" value="1"/>
</dbReference>
<name>A0A7D5QM42_9EURY</name>
<sequence>MTALDWPDGFPRTPAGERTSYPGGFEVSRATAFDSILEELEKLEAANPRIETAAPHTAKHPHRPYADRDPEDPGVVAYYDKDGQGFAVACDRWDNLRDNARAVALYIDAKRAIDRYGVSTVGSEFQTQALPSGDEDDVVVAGSGEVAAPHEVLGVSPDAPDNVVKAVARRLSADVHPDSDSPDVEKYKQVQRAKEVMLDA</sequence>
<proteinExistence type="predicted"/>
<dbReference type="Pfam" id="PF00226">
    <property type="entry name" value="DnaJ"/>
    <property type="match status" value="1"/>
</dbReference>
<dbReference type="CDD" id="cd06257">
    <property type="entry name" value="DnaJ"/>
    <property type="match status" value="1"/>
</dbReference>
<reference evidence="3 4" key="1">
    <citation type="submission" date="2020-06" db="EMBL/GenBank/DDBJ databases">
        <title>NJ-3-1, isolated from saline soil.</title>
        <authorList>
            <person name="Cui H.L."/>
            <person name="Shi X."/>
        </authorList>
    </citation>
    <scope>NUCLEOTIDE SEQUENCE [LARGE SCALE GENOMIC DNA]</scope>
    <source>
        <strain evidence="3 4">NJ-3-1</strain>
    </source>
</reference>
<feature type="domain" description="J" evidence="2">
    <location>
        <begin position="148"/>
        <end position="200"/>
    </location>
</feature>
<evidence type="ECO:0000259" key="2">
    <source>
        <dbReference type="PROSITE" id="PS50076"/>
    </source>
</evidence>
<dbReference type="PROSITE" id="PS50076">
    <property type="entry name" value="DNAJ_2"/>
    <property type="match status" value="1"/>
</dbReference>
<dbReference type="KEGG" id="halu:HUG12_16280"/>
<protein>
    <submittedName>
        <fullName evidence="3">DnaJ domain-containing protein</fullName>
    </submittedName>
</protein>
<dbReference type="Gene3D" id="1.10.287.110">
    <property type="entry name" value="DnaJ domain"/>
    <property type="match status" value="1"/>
</dbReference>
<gene>
    <name evidence="3" type="ORF">HUG12_16280</name>
</gene>
<accession>A0A7D5QM42</accession>